<evidence type="ECO:0000256" key="7">
    <source>
        <dbReference type="ARBA" id="ARBA00054277"/>
    </source>
</evidence>
<dbReference type="InterPro" id="IPR000073">
    <property type="entry name" value="AB_hydrolase_1"/>
</dbReference>
<dbReference type="KEGG" id="ago:AGOS_ABR194C"/>
<keyword evidence="5" id="KW-0012">Acyltransferase</keyword>
<comment type="similarity">
    <text evidence="1">Belongs to the AB hydrolase superfamily. AB hydrolase 4 family.</text>
</comment>
<dbReference type="RefSeq" id="NP_983143.1">
    <property type="nucleotide sequence ID" value="NM_208496.1"/>
</dbReference>
<dbReference type="PANTHER" id="PTHR10794">
    <property type="entry name" value="ABHYDROLASE DOMAIN-CONTAINING PROTEIN"/>
    <property type="match status" value="1"/>
</dbReference>
<feature type="active site" description="Charge relay system" evidence="10">
    <location>
        <position position="392"/>
    </location>
</feature>
<evidence type="ECO:0000256" key="9">
    <source>
        <dbReference type="ARBA" id="ARBA00080774"/>
    </source>
</evidence>
<evidence type="ECO:0000256" key="3">
    <source>
        <dbReference type="ARBA" id="ARBA00022679"/>
    </source>
</evidence>
<keyword evidence="4" id="KW-0378">Hydrolase</keyword>
<dbReference type="GO" id="GO:0004026">
    <property type="term" value="F:alcohol O-acetyltransferase activity"/>
    <property type="evidence" value="ECO:0007669"/>
    <property type="project" value="UniProtKB-EC"/>
</dbReference>
<dbReference type="GO" id="GO:0051793">
    <property type="term" value="P:medium-chain fatty acid catabolic process"/>
    <property type="evidence" value="ECO:0000318"/>
    <property type="project" value="GO_Central"/>
</dbReference>
<name>Q75D28_EREGS</name>
<evidence type="ECO:0000313" key="13">
    <source>
        <dbReference type="Proteomes" id="UP000000591"/>
    </source>
</evidence>
<dbReference type="FunCoup" id="Q75D28">
    <property type="interactions" value="364"/>
</dbReference>
<dbReference type="PIRSF" id="PIRSF005211">
    <property type="entry name" value="Ab_hydro_YheT"/>
    <property type="match status" value="1"/>
</dbReference>
<evidence type="ECO:0000256" key="10">
    <source>
        <dbReference type="PIRSR" id="PIRSR005211-1"/>
    </source>
</evidence>
<keyword evidence="2" id="KW-0719">Serine esterase</keyword>
<evidence type="ECO:0000256" key="2">
    <source>
        <dbReference type="ARBA" id="ARBA00022487"/>
    </source>
</evidence>
<evidence type="ECO:0000256" key="8">
    <source>
        <dbReference type="ARBA" id="ARBA00066969"/>
    </source>
</evidence>
<comment type="function">
    <text evidence="7">Displays enzymatic activity both for medium-chain fatty acid (MCFA) ethyl ester synthesis and hydrolysis (esterase activity). MCFA are toxic for yeast and this enzyme could thus be involved in their detoxification by esterification.</text>
</comment>
<dbReference type="EC" id="2.3.1.84" evidence="8"/>
<keyword evidence="3" id="KW-0808">Transferase</keyword>
<organism evidence="12 13">
    <name type="scientific">Eremothecium gossypii (strain ATCC 10895 / CBS 109.51 / FGSC 9923 / NRRL Y-1056)</name>
    <name type="common">Yeast</name>
    <name type="synonym">Ashbya gossypii</name>
    <dbReference type="NCBI Taxonomy" id="284811"/>
    <lineage>
        <taxon>Eukaryota</taxon>
        <taxon>Fungi</taxon>
        <taxon>Dikarya</taxon>
        <taxon>Ascomycota</taxon>
        <taxon>Saccharomycotina</taxon>
        <taxon>Saccharomycetes</taxon>
        <taxon>Saccharomycetales</taxon>
        <taxon>Saccharomycetaceae</taxon>
        <taxon>Eremothecium</taxon>
    </lineage>
</organism>
<dbReference type="InterPro" id="IPR029058">
    <property type="entry name" value="AB_hydrolase_fold"/>
</dbReference>
<dbReference type="InterPro" id="IPR050960">
    <property type="entry name" value="AB_hydrolase_4_sf"/>
</dbReference>
<dbReference type="InterPro" id="IPR000952">
    <property type="entry name" value="AB_hydrolase_4_CS"/>
</dbReference>
<feature type="active site" description="Charge relay system" evidence="10">
    <location>
        <position position="243"/>
    </location>
</feature>
<dbReference type="InParanoid" id="Q75D28"/>
<dbReference type="HOGENOM" id="CLU_032487_1_0_1"/>
<evidence type="ECO:0000256" key="4">
    <source>
        <dbReference type="ARBA" id="ARBA00022801"/>
    </source>
</evidence>
<keyword evidence="13" id="KW-1185">Reference proteome</keyword>
<dbReference type="Proteomes" id="UP000000591">
    <property type="component" value="Chromosome II"/>
</dbReference>
<dbReference type="AlphaFoldDB" id="Q75D28"/>
<dbReference type="InterPro" id="IPR012020">
    <property type="entry name" value="ABHD4"/>
</dbReference>
<dbReference type="EMBL" id="AE016815">
    <property type="protein sequence ID" value="AAS50967.1"/>
    <property type="molecule type" value="Genomic_DNA"/>
</dbReference>
<dbReference type="eggNOG" id="KOG1838">
    <property type="taxonomic scope" value="Eukaryota"/>
</dbReference>
<dbReference type="GO" id="GO:0051792">
    <property type="term" value="P:medium-chain fatty acid biosynthetic process"/>
    <property type="evidence" value="ECO:0000318"/>
    <property type="project" value="GO_Central"/>
</dbReference>
<dbReference type="GO" id="GO:0047372">
    <property type="term" value="F:monoacylglycerol lipase activity"/>
    <property type="evidence" value="ECO:0000318"/>
    <property type="project" value="GO_Central"/>
</dbReference>
<gene>
    <name evidence="12" type="ORF">AGOS_ABR194C</name>
</gene>
<dbReference type="OrthoDB" id="5954035at2759"/>
<dbReference type="GeneID" id="4619253"/>
<feature type="domain" description="AB hydrolase-1" evidence="11">
    <location>
        <begin position="160"/>
        <end position="428"/>
    </location>
</feature>
<evidence type="ECO:0000256" key="6">
    <source>
        <dbReference type="ARBA" id="ARBA00050620"/>
    </source>
</evidence>
<protein>
    <recommendedName>
        <fullName evidence="8">alcohol O-acetyltransferase</fullName>
        <ecNumber evidence="8">2.3.1.84</ecNumber>
    </recommendedName>
    <alternativeName>
        <fullName evidence="9">Alcohol O-acetyltransferase</fullName>
    </alternativeName>
</protein>
<dbReference type="Pfam" id="PF00561">
    <property type="entry name" value="Abhydrolase_1"/>
    <property type="match status" value="1"/>
</dbReference>
<proteinExistence type="inferred from homology"/>
<dbReference type="GO" id="GO:0008126">
    <property type="term" value="F:acetylesterase activity"/>
    <property type="evidence" value="ECO:0000318"/>
    <property type="project" value="GO_Central"/>
</dbReference>
<evidence type="ECO:0000256" key="5">
    <source>
        <dbReference type="ARBA" id="ARBA00023315"/>
    </source>
</evidence>
<reference evidence="12 13" key="1">
    <citation type="journal article" date="2004" name="Science">
        <title>The Ashbya gossypii genome as a tool for mapping the ancient Saccharomyces cerevisiae genome.</title>
        <authorList>
            <person name="Dietrich F.S."/>
            <person name="Voegeli S."/>
            <person name="Brachat S."/>
            <person name="Lerch A."/>
            <person name="Gates K."/>
            <person name="Steiner S."/>
            <person name="Mohr C."/>
            <person name="Pohlmann R."/>
            <person name="Luedi P."/>
            <person name="Choi S."/>
            <person name="Wing R.A."/>
            <person name="Flavier A."/>
            <person name="Gaffney T.D."/>
            <person name="Philippsen P."/>
        </authorList>
    </citation>
    <scope>NUCLEOTIDE SEQUENCE [LARGE SCALE GENOMIC DNA]</scope>
    <source>
        <strain evidence="13">ATCC 10895 / CBS 109.51 / FGSC 9923 / NRRL Y-1056</strain>
    </source>
</reference>
<dbReference type="Gene3D" id="3.40.50.1820">
    <property type="entry name" value="alpha/beta hydrolase"/>
    <property type="match status" value="1"/>
</dbReference>
<dbReference type="PANTHER" id="PTHR10794:SF44">
    <property type="entry name" value="MEDIUM-CHAIN FATTY ACID ETHYL ESTER SYNTHASE_ESTERASE 1-RELATED"/>
    <property type="match status" value="1"/>
</dbReference>
<dbReference type="SUPFAM" id="SSF53474">
    <property type="entry name" value="alpha/beta-Hydrolases"/>
    <property type="match status" value="1"/>
</dbReference>
<evidence type="ECO:0000256" key="1">
    <source>
        <dbReference type="ARBA" id="ARBA00010884"/>
    </source>
</evidence>
<dbReference type="OMA" id="HTMDIRE"/>
<dbReference type="ESTHER" id="ashgo-q75d28">
    <property type="family name" value="abh_upf0017"/>
</dbReference>
<feature type="active site" description="Charge relay system" evidence="10">
    <location>
        <position position="422"/>
    </location>
</feature>
<dbReference type="FunFam" id="3.40.50.1820:FF:000137">
    <property type="entry name" value="EEB1p Acyl-coenzymeA:ethanol O-acyltransferase"/>
    <property type="match status" value="1"/>
</dbReference>
<sequence>MGLPTFAPRSWGYRGTITHRPHEEGLVKLPLKDKEKEPVTLSDLLNEHVPELKDGARFYLHPYLYNGILQTMYLYGADFSQQYKPFYGREIVSYSDGGVSTADWAMREWDDLYAAPEGYNKEKFDADAAKTHPENWPRLQPNTRFLDEEELAKIPKDTRPLIVVAHGLAGGSHENIIRALVTELLSVGNGQFNVVVLNSRGCARSKIANKKLFSAFHTMDIREFINREHARQPERKIYGLGFSFGSVIFGNYLGEEGDKSPLSGAVCCAGPWDMFASSKMLNDDFWISRLFGKNLVKHLSRLLHVNRKELEYDGSKGDDVEDASPTNPASHIFTKENLARASTMACTRDFDNFFTAPALGFKNANDYYKAASPVNIVGKIRVPTLLINALDDPMVGAEGFLPIEKLRSNKHILLCTTDIGGHLAYLDKNYTPWMAGRVAEFLSKMDTLVA</sequence>
<dbReference type="PROSITE" id="PS01133">
    <property type="entry name" value="UPF0017"/>
    <property type="match status" value="1"/>
</dbReference>
<comment type="catalytic activity">
    <reaction evidence="6">
        <text>an aliphatic alcohol + acetyl-CoA = an acetyl ester + CoA</text>
        <dbReference type="Rhea" id="RHEA:17229"/>
        <dbReference type="ChEBI" id="CHEBI:2571"/>
        <dbReference type="ChEBI" id="CHEBI:47622"/>
        <dbReference type="ChEBI" id="CHEBI:57287"/>
        <dbReference type="ChEBI" id="CHEBI:57288"/>
        <dbReference type="EC" id="2.3.1.84"/>
    </reaction>
</comment>
<evidence type="ECO:0000313" key="12">
    <source>
        <dbReference type="EMBL" id="AAS50967.1"/>
    </source>
</evidence>
<accession>Q75D28</accession>
<reference evidence="13" key="2">
    <citation type="journal article" date="2013" name="G3 (Bethesda)">
        <title>Genomes of Ashbya fungi isolated from insects reveal four mating-type loci, numerous translocations, lack of transposons, and distinct gene duplications.</title>
        <authorList>
            <person name="Dietrich F.S."/>
            <person name="Voegeli S."/>
            <person name="Kuo S."/>
            <person name="Philippsen P."/>
        </authorList>
    </citation>
    <scope>GENOME REANNOTATION</scope>
    <source>
        <strain evidence="13">ATCC 10895 / CBS 109.51 / FGSC 9923 / NRRL Y-1056</strain>
    </source>
</reference>
<evidence type="ECO:0000259" key="11">
    <source>
        <dbReference type="Pfam" id="PF00561"/>
    </source>
</evidence>